<dbReference type="GO" id="GO:0005576">
    <property type="term" value="C:extracellular region"/>
    <property type="evidence" value="ECO:0007669"/>
    <property type="project" value="UniProtKB-SubCell"/>
</dbReference>
<evidence type="ECO:0000256" key="5">
    <source>
        <dbReference type="ARBA" id="ARBA00016861"/>
    </source>
</evidence>
<evidence type="ECO:0000256" key="3">
    <source>
        <dbReference type="ARBA" id="ARBA00006014"/>
    </source>
</evidence>
<evidence type="ECO:0000256" key="13">
    <source>
        <dbReference type="SAM" id="SignalP"/>
    </source>
</evidence>
<keyword evidence="10" id="KW-1015">Disulfide bond</keyword>
<feature type="domain" description="Peptidase M28" evidence="14">
    <location>
        <begin position="113"/>
        <end position="339"/>
    </location>
</feature>
<evidence type="ECO:0000256" key="12">
    <source>
        <dbReference type="ARBA" id="ARBA00057903"/>
    </source>
</evidence>
<dbReference type="SUPFAM" id="SSF53187">
    <property type="entry name" value="Zn-dependent exopeptidases"/>
    <property type="match status" value="1"/>
</dbReference>
<dbReference type="Proteomes" id="UP000694866">
    <property type="component" value="Unplaced"/>
</dbReference>
<comment type="function">
    <text evidence="12">Acts as a glutaminyl-peptide cyclotransferase. Responsible for the biosynthesis of pyroglutamyl peptides. Might be more efficient in the conversion of tri and tetrapeptides in vitro. Might have a relative preference for substrates containing hydrophobic amino acids in vitro.</text>
</comment>
<evidence type="ECO:0000256" key="11">
    <source>
        <dbReference type="ARBA" id="ARBA00023315"/>
    </source>
</evidence>
<protein>
    <recommendedName>
        <fullName evidence="5">Glutaminyl-peptide cyclotransferase</fullName>
        <ecNumber evidence="4">2.3.2.5</ecNumber>
    </recommendedName>
</protein>
<keyword evidence="8" id="KW-0479">Metal-binding</keyword>
<dbReference type="InterPro" id="IPR037457">
    <property type="entry name" value="M28_QC"/>
</dbReference>
<dbReference type="GO" id="GO:0008270">
    <property type="term" value="F:zinc ion binding"/>
    <property type="evidence" value="ECO:0007669"/>
    <property type="project" value="TreeGrafter"/>
</dbReference>
<evidence type="ECO:0000256" key="4">
    <source>
        <dbReference type="ARBA" id="ARBA00012012"/>
    </source>
</evidence>
<comment type="catalytic activity">
    <reaction evidence="1">
        <text>N-terminal L-glutaminyl-[peptide] = N-terminal 5-oxo-L-prolyl-[peptide] + NH4(+)</text>
        <dbReference type="Rhea" id="RHEA:23652"/>
        <dbReference type="Rhea" id="RHEA-COMP:11736"/>
        <dbReference type="Rhea" id="RHEA-COMP:11846"/>
        <dbReference type="ChEBI" id="CHEBI:28938"/>
        <dbReference type="ChEBI" id="CHEBI:64722"/>
        <dbReference type="ChEBI" id="CHEBI:87215"/>
        <dbReference type="EC" id="2.3.2.5"/>
    </reaction>
</comment>
<evidence type="ECO:0000313" key="15">
    <source>
        <dbReference type="Proteomes" id="UP000694866"/>
    </source>
</evidence>
<dbReference type="FunFam" id="3.40.630.10:FF:000029">
    <property type="entry name" value="Glutaminyl-peptide cyclotransferase"/>
    <property type="match status" value="1"/>
</dbReference>
<dbReference type="PANTHER" id="PTHR12283">
    <property type="entry name" value="GLUTAMINYL-PEPTIDE CYCLOTRANSFERASE"/>
    <property type="match status" value="1"/>
</dbReference>
<keyword evidence="15" id="KW-1185">Reference proteome</keyword>
<dbReference type="CTD" id="40270"/>
<evidence type="ECO:0000256" key="1">
    <source>
        <dbReference type="ARBA" id="ARBA00000001"/>
    </source>
</evidence>
<dbReference type="GO" id="GO:0016603">
    <property type="term" value="F:glutaminyl-peptide cyclotransferase activity"/>
    <property type="evidence" value="ECO:0007669"/>
    <property type="project" value="UniProtKB-EC"/>
</dbReference>
<name>A0A9R1TKT0_9HYME</name>
<keyword evidence="11" id="KW-0012">Acyltransferase</keyword>
<feature type="signal peptide" evidence="13">
    <location>
        <begin position="1"/>
        <end position="21"/>
    </location>
</feature>
<dbReference type="Pfam" id="PF04389">
    <property type="entry name" value="Peptidase_M28"/>
    <property type="match status" value="1"/>
</dbReference>
<evidence type="ECO:0000256" key="9">
    <source>
        <dbReference type="ARBA" id="ARBA00022833"/>
    </source>
</evidence>
<evidence type="ECO:0000259" key="14">
    <source>
        <dbReference type="Pfam" id="PF04389"/>
    </source>
</evidence>
<dbReference type="Gene3D" id="3.40.630.10">
    <property type="entry name" value="Zn peptidases"/>
    <property type="match status" value="1"/>
</dbReference>
<keyword evidence="7" id="KW-0808">Transferase</keyword>
<evidence type="ECO:0000256" key="2">
    <source>
        <dbReference type="ARBA" id="ARBA00004613"/>
    </source>
</evidence>
<dbReference type="AlphaFoldDB" id="A0A9R1TKT0"/>
<dbReference type="OrthoDB" id="3907302at2759"/>
<comment type="subcellular location">
    <subcellularLocation>
        <location evidence="2">Secreted</location>
    </subcellularLocation>
</comment>
<comment type="similarity">
    <text evidence="3">Belongs to the glutaminyl-peptide cyclotransferase family.</text>
</comment>
<evidence type="ECO:0000256" key="10">
    <source>
        <dbReference type="ARBA" id="ARBA00023157"/>
    </source>
</evidence>
<dbReference type="GeneID" id="105271118"/>
<proteinExistence type="inferred from homology"/>
<dbReference type="KEGG" id="fas:105271118"/>
<dbReference type="InterPro" id="IPR007484">
    <property type="entry name" value="Peptidase_M28"/>
</dbReference>
<reference evidence="16" key="1">
    <citation type="submission" date="2025-08" db="UniProtKB">
        <authorList>
            <consortium name="RefSeq"/>
        </authorList>
    </citation>
    <scope>IDENTIFICATION</scope>
    <source>
        <strain evidence="16">USDA-PBARC FA_bdor</strain>
        <tissue evidence="16">Whole organism</tissue>
    </source>
</reference>
<evidence type="ECO:0000313" key="16">
    <source>
        <dbReference type="RefSeq" id="XP_011310768.1"/>
    </source>
</evidence>
<feature type="chain" id="PRO_5040139642" description="Glutaminyl-peptide cyclotransferase" evidence="13">
    <location>
        <begin position="22"/>
        <end position="350"/>
    </location>
</feature>
<evidence type="ECO:0000256" key="6">
    <source>
        <dbReference type="ARBA" id="ARBA00022525"/>
    </source>
</evidence>
<dbReference type="InterPro" id="IPR040234">
    <property type="entry name" value="QC/QCL"/>
</dbReference>
<evidence type="ECO:0000256" key="8">
    <source>
        <dbReference type="ARBA" id="ARBA00022723"/>
    </source>
</evidence>
<gene>
    <name evidence="16" type="primary">isoQC</name>
</gene>
<keyword evidence="13" id="KW-0732">Signal</keyword>
<organism evidence="15 16">
    <name type="scientific">Fopius arisanus</name>
    <dbReference type="NCBI Taxonomy" id="64838"/>
    <lineage>
        <taxon>Eukaryota</taxon>
        <taxon>Metazoa</taxon>
        <taxon>Ecdysozoa</taxon>
        <taxon>Arthropoda</taxon>
        <taxon>Hexapoda</taxon>
        <taxon>Insecta</taxon>
        <taxon>Pterygota</taxon>
        <taxon>Neoptera</taxon>
        <taxon>Endopterygota</taxon>
        <taxon>Hymenoptera</taxon>
        <taxon>Apocrita</taxon>
        <taxon>Ichneumonoidea</taxon>
        <taxon>Braconidae</taxon>
        <taxon>Opiinae</taxon>
        <taxon>Fopius</taxon>
    </lineage>
</organism>
<sequence length="350" mass="39882">MRRGCINFILVAVVLWNLAAAQNTAIHSFRSQKLLHEASSLSDKQVELVSQLSNTTNLNEILDEICVVRVVGTPKHTEVGDYIKNYMDNLGWSTEVDEFKATTPNLGRLPFRNIIAKLNGGAQRYLTLACHYDSKYTREGDFVGATDSAVPCAQMMNLAAVMKTYLEPLKRTNLSFMFIFFDGEEAFQTWGPTDSIYGSRHLAKKWHEKINTIGSESDITDLDKIDLLVLLDLLGAPDPKFYNYFDNTEKWYHQLMNAEKHLGNLNLFVNSSCNRPKQTYFQPYSIDGGVEDDHIPFVTRNVPILHLIPSPFPKFWHTSKDNRKAISISTTENLNKILRIFVASYFKLKV</sequence>
<keyword evidence="9" id="KW-0862">Zinc</keyword>
<accession>A0A9R1TKT0</accession>
<dbReference type="CDD" id="cd03880">
    <property type="entry name" value="M28_QC_like"/>
    <property type="match status" value="1"/>
</dbReference>
<keyword evidence="6" id="KW-0964">Secreted</keyword>
<dbReference type="RefSeq" id="XP_011310768.1">
    <property type="nucleotide sequence ID" value="XM_011312466.1"/>
</dbReference>
<dbReference type="EC" id="2.3.2.5" evidence="4"/>
<evidence type="ECO:0000256" key="7">
    <source>
        <dbReference type="ARBA" id="ARBA00022679"/>
    </source>
</evidence>
<dbReference type="PANTHER" id="PTHR12283:SF6">
    <property type="entry name" value="GLUTAMINYL-PEPTIDE CYCLOTRANSFERASE-RELATED"/>
    <property type="match status" value="1"/>
</dbReference>